<dbReference type="Proteomes" id="UP000000437">
    <property type="component" value="Chromosome 22"/>
</dbReference>
<evidence type="ECO:0000313" key="1">
    <source>
        <dbReference type="Proteomes" id="UP000000437"/>
    </source>
</evidence>
<reference evidence="2" key="1">
    <citation type="submission" date="2025-08" db="UniProtKB">
        <authorList>
            <consortium name="RefSeq"/>
        </authorList>
    </citation>
    <scope>IDENTIFICATION</scope>
    <source>
        <strain evidence="2">Tuebingen</strain>
        <tissue evidence="2">Fibroblasts and whole tissue</tissue>
    </source>
</reference>
<dbReference type="RefSeq" id="XP_073793573.1">
    <property type="nucleotide sequence ID" value="XM_073937472.1"/>
</dbReference>
<organism evidence="1 2">
    <name type="scientific">Danio rerio</name>
    <name type="common">Zebrafish</name>
    <name type="synonym">Brachydanio rerio</name>
    <dbReference type="NCBI Taxonomy" id="7955"/>
    <lineage>
        <taxon>Eukaryota</taxon>
        <taxon>Metazoa</taxon>
        <taxon>Chordata</taxon>
        <taxon>Craniata</taxon>
        <taxon>Vertebrata</taxon>
        <taxon>Euteleostomi</taxon>
        <taxon>Actinopterygii</taxon>
        <taxon>Neopterygii</taxon>
        <taxon>Teleostei</taxon>
        <taxon>Ostariophysi</taxon>
        <taxon>Cypriniformes</taxon>
        <taxon>Danionidae</taxon>
        <taxon>Danioninae</taxon>
        <taxon>Danio</taxon>
    </lineage>
</organism>
<name>A0AC58IH55_DANRE</name>
<evidence type="ECO:0000313" key="2">
    <source>
        <dbReference type="RefSeq" id="XP_073793573.1"/>
    </source>
</evidence>
<keyword evidence="1" id="KW-1185">Reference proteome</keyword>
<accession>A0AC58IH55</accession>
<gene>
    <name evidence="2" type="primary">LOC141380209</name>
</gene>
<protein>
    <submittedName>
        <fullName evidence="2">Uncharacterized protein</fullName>
    </submittedName>
</protein>
<sequence>MEEIIREAVYKEEHFKGNRKETNITVHVLEKDLDPCEFIQQRLTTINASKDANFRTVNSASLQNQRNGYFLFSCKRSGACTQQSRRAKGCKAYVSFKKRTDWLNKLVIVERLYNIHSGHDPLSSFEGHSENISQELVKHIQDLISLGVKPDTILLKSHEWSKEQGHTDLNNRAYFVTPKDIENIRTCMMRKHQQHKDDATSTSRLLEGPFKNLVVFYQPYSPQTDLVIVLQTPSMKENLQEYGRDIIFMDATYGVNQYGFPLFTLVVRDSHGHGIPVAYIILGNEKQDTLQLALEKLKPTFSVPPRCFMVDKDQAEINAIQKVFNESDILLCWYHVTQAVTRWLSKSESGVSGPEKADSRAHIMQFMSEMKCCSTAQEFKEKAEMFHCQFRNFKNVCKYFKNHWETIGHLWSNFGRCYKHGDSDTNNLIERFFHRLKYQFFCGIRNRRLDHLIDVLLNKTDNYFNTIQDLQSVGRVNNPLQCKTEEIKKSAERMLENGWAMKITIASTETYMYNVPSENNSHAVYTVCPAEQFCSCVSGSRVHVCKHLFLLSLLSCGDHVTFPDMDTQLQAHTNTLMLTNKYSISAKPEKTIAVESLFGRAASKPCIVRGICDCCTFSYHKKCSCPLLAKKLFNEVTETKSNNATNNSKVPIQNDIEKKSADEDRLCTIRKLENVLRIIQTWENIPEDIAQKVNDLEVQTKEQTMNNEFVRQCDADKSRKIHPLFANRKRKTDGHTHSETKPDINFPVKPRRKRKENKRFFF</sequence>
<proteinExistence type="predicted"/>